<dbReference type="STRING" id="1802397.A3J43_03945"/>
<accession>A0A1F7UJN5</accession>
<dbReference type="GO" id="GO:0009228">
    <property type="term" value="P:thiamine biosynthetic process"/>
    <property type="evidence" value="ECO:0007669"/>
    <property type="project" value="InterPro"/>
</dbReference>
<dbReference type="Gene3D" id="3.40.190.10">
    <property type="entry name" value="Periplasmic binding protein-like II"/>
    <property type="match status" value="2"/>
</dbReference>
<dbReference type="PANTHER" id="PTHR31528">
    <property type="entry name" value="4-AMINO-5-HYDROXYMETHYL-2-METHYLPYRIMIDINE PHOSPHATE SYNTHASE THI11-RELATED"/>
    <property type="match status" value="1"/>
</dbReference>
<reference evidence="2 3" key="1">
    <citation type="journal article" date="2016" name="Nat. Commun.">
        <title>Thousands of microbial genomes shed light on interconnected biogeochemical processes in an aquifer system.</title>
        <authorList>
            <person name="Anantharaman K."/>
            <person name="Brown C.T."/>
            <person name="Hug L.A."/>
            <person name="Sharon I."/>
            <person name="Castelle C.J."/>
            <person name="Probst A.J."/>
            <person name="Thomas B.C."/>
            <person name="Singh A."/>
            <person name="Wilkins M.J."/>
            <person name="Karaoz U."/>
            <person name="Brodie E.L."/>
            <person name="Williams K.H."/>
            <person name="Hubbard S.S."/>
            <person name="Banfield J.F."/>
        </authorList>
    </citation>
    <scope>NUCLEOTIDE SEQUENCE [LARGE SCALE GENOMIC DNA]</scope>
</reference>
<dbReference type="EMBL" id="MGEF01000030">
    <property type="protein sequence ID" value="OGL78501.1"/>
    <property type="molecule type" value="Genomic_DNA"/>
</dbReference>
<feature type="domain" description="SsuA/THI5-like" evidence="1">
    <location>
        <begin position="44"/>
        <end position="255"/>
    </location>
</feature>
<organism evidence="2 3">
    <name type="scientific">Candidatus Uhrbacteria bacterium RIFCSPHIGHO2_12_FULL_54_23</name>
    <dbReference type="NCBI Taxonomy" id="1802397"/>
    <lineage>
        <taxon>Bacteria</taxon>
        <taxon>Candidatus Uhriibacteriota</taxon>
    </lineage>
</organism>
<dbReference type="Pfam" id="PF09084">
    <property type="entry name" value="NMT1"/>
    <property type="match status" value="1"/>
</dbReference>
<dbReference type="InterPro" id="IPR027939">
    <property type="entry name" value="NMT1/THI5"/>
</dbReference>
<dbReference type="AlphaFoldDB" id="A0A1F7UJN5"/>
<dbReference type="SUPFAM" id="SSF53850">
    <property type="entry name" value="Periplasmic binding protein-like II"/>
    <property type="match status" value="1"/>
</dbReference>
<dbReference type="PANTHER" id="PTHR31528:SF3">
    <property type="entry name" value="THIAMINE BIOSYNTHESIS PROTEIN HI_0357-RELATED"/>
    <property type="match status" value="1"/>
</dbReference>
<sequence length="329" mass="36450">MKKIILTAVGALAIAVLAVFSFTRPTPHTPAPETLTVLLDWFPNTNHTGLYVAREKSYFAAQGLEVRILQSEGSSDQIVAAGKADVAVSSEEAVVQARAAGVPIISIAAIIQHNTSAFASLKNADIATVKNFEGKRYGGWGSPIEEAVLTAVMRDANADYGNVKNVTIGTTDFFSTIGREADFQWIFYGWDGVEAARRGIDLNLIWLKDLDSALDYYTPVLIASERAMREQSDKMRRFMAAVTQGYTYAIAHPDESAEILIRAAPELNADLVRASQTWLSPHYQDDAPQWGMQQREVWERYARWLYDHGVIKEMIDTNRAFTNAFLPSP</sequence>
<gene>
    <name evidence="2" type="ORF">A3J43_03945</name>
</gene>
<evidence type="ECO:0000259" key="1">
    <source>
        <dbReference type="Pfam" id="PF09084"/>
    </source>
</evidence>
<protein>
    <submittedName>
        <fullName evidence="2">ABC transporter substrate-binding protein</fullName>
    </submittedName>
</protein>
<dbReference type="Proteomes" id="UP000176604">
    <property type="component" value="Unassembled WGS sequence"/>
</dbReference>
<dbReference type="InterPro" id="IPR015168">
    <property type="entry name" value="SsuA/THI5"/>
</dbReference>
<comment type="caution">
    <text evidence="2">The sequence shown here is derived from an EMBL/GenBank/DDBJ whole genome shotgun (WGS) entry which is preliminary data.</text>
</comment>
<evidence type="ECO:0000313" key="2">
    <source>
        <dbReference type="EMBL" id="OGL78501.1"/>
    </source>
</evidence>
<proteinExistence type="predicted"/>
<evidence type="ECO:0000313" key="3">
    <source>
        <dbReference type="Proteomes" id="UP000176604"/>
    </source>
</evidence>
<name>A0A1F7UJN5_9BACT</name>